<dbReference type="Proteomes" id="UP001066276">
    <property type="component" value="Chromosome 7"/>
</dbReference>
<protein>
    <submittedName>
        <fullName evidence="1">Uncharacterized protein</fullName>
    </submittedName>
</protein>
<organism evidence="1 2">
    <name type="scientific">Pleurodeles waltl</name>
    <name type="common">Iberian ribbed newt</name>
    <dbReference type="NCBI Taxonomy" id="8319"/>
    <lineage>
        <taxon>Eukaryota</taxon>
        <taxon>Metazoa</taxon>
        <taxon>Chordata</taxon>
        <taxon>Craniata</taxon>
        <taxon>Vertebrata</taxon>
        <taxon>Euteleostomi</taxon>
        <taxon>Amphibia</taxon>
        <taxon>Batrachia</taxon>
        <taxon>Caudata</taxon>
        <taxon>Salamandroidea</taxon>
        <taxon>Salamandridae</taxon>
        <taxon>Pleurodelinae</taxon>
        <taxon>Pleurodeles</taxon>
    </lineage>
</organism>
<reference evidence="1" key="1">
    <citation type="journal article" date="2022" name="bioRxiv">
        <title>Sequencing and chromosome-scale assembly of the giantPleurodeles waltlgenome.</title>
        <authorList>
            <person name="Brown T."/>
            <person name="Elewa A."/>
            <person name="Iarovenko S."/>
            <person name="Subramanian E."/>
            <person name="Araus A.J."/>
            <person name="Petzold A."/>
            <person name="Susuki M."/>
            <person name="Suzuki K.-i.T."/>
            <person name="Hayashi T."/>
            <person name="Toyoda A."/>
            <person name="Oliveira C."/>
            <person name="Osipova E."/>
            <person name="Leigh N.D."/>
            <person name="Simon A."/>
            <person name="Yun M.H."/>
        </authorList>
    </citation>
    <scope>NUCLEOTIDE SEQUENCE</scope>
    <source>
        <strain evidence="1">20211129_DDA</strain>
        <tissue evidence="1">Liver</tissue>
    </source>
</reference>
<sequence>MLETMSQPLQNTLDKILAAISDAKTMLKGEIGTVAAELDLWKADHCKLVGRAEMVLSELQPAQKAMSAQMRALMQTGATDGITSMFMSMLDLPKSMEGSEMVVYLEL</sequence>
<name>A0AAV7PUV7_PLEWA</name>
<accession>A0AAV7PUV7</accession>
<proteinExistence type="predicted"/>
<evidence type="ECO:0000313" key="2">
    <source>
        <dbReference type="Proteomes" id="UP001066276"/>
    </source>
</evidence>
<evidence type="ECO:0000313" key="1">
    <source>
        <dbReference type="EMBL" id="KAJ1129568.1"/>
    </source>
</evidence>
<comment type="caution">
    <text evidence="1">The sequence shown here is derived from an EMBL/GenBank/DDBJ whole genome shotgun (WGS) entry which is preliminary data.</text>
</comment>
<dbReference type="EMBL" id="JANPWB010000011">
    <property type="protein sequence ID" value="KAJ1129568.1"/>
    <property type="molecule type" value="Genomic_DNA"/>
</dbReference>
<keyword evidence="2" id="KW-1185">Reference proteome</keyword>
<gene>
    <name evidence="1" type="ORF">NDU88_007935</name>
</gene>
<dbReference type="AlphaFoldDB" id="A0AAV7PUV7"/>